<reference evidence="9" key="1">
    <citation type="journal article" date="2017" name="Nat. Commun.">
        <title>The asparagus genome sheds light on the origin and evolution of a young Y chromosome.</title>
        <authorList>
            <person name="Harkess A."/>
            <person name="Zhou J."/>
            <person name="Xu C."/>
            <person name="Bowers J.E."/>
            <person name="Van der Hulst R."/>
            <person name="Ayyampalayam S."/>
            <person name="Mercati F."/>
            <person name="Riccardi P."/>
            <person name="McKain M.R."/>
            <person name="Kakrana A."/>
            <person name="Tang H."/>
            <person name="Ray J."/>
            <person name="Groenendijk J."/>
            <person name="Arikit S."/>
            <person name="Mathioni S.M."/>
            <person name="Nakano M."/>
            <person name="Shan H."/>
            <person name="Telgmann-Rauber A."/>
            <person name="Kanno A."/>
            <person name="Yue Z."/>
            <person name="Chen H."/>
            <person name="Li W."/>
            <person name="Chen Y."/>
            <person name="Xu X."/>
            <person name="Zhang Y."/>
            <person name="Luo S."/>
            <person name="Chen H."/>
            <person name="Gao J."/>
            <person name="Mao Z."/>
            <person name="Pires J.C."/>
            <person name="Luo M."/>
            <person name="Kudrna D."/>
            <person name="Wing R.A."/>
            <person name="Meyers B.C."/>
            <person name="Yi K."/>
            <person name="Kong H."/>
            <person name="Lavrijsen P."/>
            <person name="Sunseri F."/>
            <person name="Falavigna A."/>
            <person name="Ye Y."/>
            <person name="Leebens-Mack J.H."/>
            <person name="Chen G."/>
        </authorList>
    </citation>
    <scope>NUCLEOTIDE SEQUENCE [LARGE SCALE GENOMIC DNA]</scope>
    <source>
        <strain evidence="9">cv. DH0086</strain>
    </source>
</reference>
<dbReference type="EC" id="2.3.1.74" evidence="3"/>
<keyword evidence="4" id="KW-0808">Transferase</keyword>
<feature type="domain" description="Chalcone/stilbene synthase N-terminal" evidence="7">
    <location>
        <begin position="6"/>
        <end position="108"/>
    </location>
</feature>
<gene>
    <name evidence="8" type="ORF">A4U43_C04F3470</name>
</gene>
<evidence type="ECO:0000313" key="9">
    <source>
        <dbReference type="Proteomes" id="UP000243459"/>
    </source>
</evidence>
<evidence type="ECO:0000256" key="2">
    <source>
        <dbReference type="ARBA" id="ARBA00004966"/>
    </source>
</evidence>
<comment type="pathway">
    <text evidence="2">Secondary metabolite biosynthesis; flavonoid biosynthesis.</text>
</comment>
<protein>
    <recommendedName>
        <fullName evidence="3">chalcone synthase</fullName>
        <ecNumber evidence="3">2.3.1.74</ecNumber>
    </recommendedName>
</protein>
<evidence type="ECO:0000313" key="8">
    <source>
        <dbReference type="EMBL" id="ONK70979.1"/>
    </source>
</evidence>
<dbReference type="InterPro" id="IPR001099">
    <property type="entry name" value="Chalcone/stilbene_synt_N"/>
</dbReference>
<sequence>MIPVSEKSNATILGVGTANPPTFVDQNTLPDYYFRITKSEHLVDLKPKFARMCKSSMIDRRYTTITEEVLNEHPSIGAYNAPSLNIRQELLDIIIPQLGAEAASKAIADGPASL</sequence>
<proteinExistence type="predicted"/>
<evidence type="ECO:0000256" key="4">
    <source>
        <dbReference type="ARBA" id="ARBA00022679"/>
    </source>
</evidence>
<organism evidence="8 9">
    <name type="scientific">Asparagus officinalis</name>
    <name type="common">Garden asparagus</name>
    <dbReference type="NCBI Taxonomy" id="4686"/>
    <lineage>
        <taxon>Eukaryota</taxon>
        <taxon>Viridiplantae</taxon>
        <taxon>Streptophyta</taxon>
        <taxon>Embryophyta</taxon>
        <taxon>Tracheophyta</taxon>
        <taxon>Spermatophyta</taxon>
        <taxon>Magnoliopsida</taxon>
        <taxon>Liliopsida</taxon>
        <taxon>Asparagales</taxon>
        <taxon>Asparagaceae</taxon>
        <taxon>Asparagoideae</taxon>
        <taxon>Asparagus</taxon>
    </lineage>
</organism>
<dbReference type="GO" id="GO:0009813">
    <property type="term" value="P:flavonoid biosynthetic process"/>
    <property type="evidence" value="ECO:0007669"/>
    <property type="project" value="UniProtKB-KW"/>
</dbReference>
<dbReference type="Pfam" id="PF00195">
    <property type="entry name" value="Chal_sti_synt_N"/>
    <property type="match status" value="1"/>
</dbReference>
<keyword evidence="6" id="KW-0012">Acyltransferase</keyword>
<dbReference type="EMBL" id="CM007384">
    <property type="protein sequence ID" value="ONK70979.1"/>
    <property type="molecule type" value="Genomic_DNA"/>
</dbReference>
<dbReference type="Gramene" id="ONK70979">
    <property type="protein sequence ID" value="ONK70979"/>
    <property type="gene ID" value="A4U43_C04F3470"/>
</dbReference>
<dbReference type="GO" id="GO:0016210">
    <property type="term" value="F:naringenin-chalcone synthase activity"/>
    <property type="evidence" value="ECO:0007669"/>
    <property type="project" value="UniProtKB-EC"/>
</dbReference>
<evidence type="ECO:0000259" key="7">
    <source>
        <dbReference type="Pfam" id="PF00195"/>
    </source>
</evidence>
<evidence type="ECO:0000256" key="3">
    <source>
        <dbReference type="ARBA" id="ARBA00012975"/>
    </source>
</evidence>
<accession>A0A5P1F2F7</accession>
<dbReference type="SUPFAM" id="SSF53901">
    <property type="entry name" value="Thiolase-like"/>
    <property type="match status" value="1"/>
</dbReference>
<dbReference type="GO" id="GO:0030639">
    <property type="term" value="P:polyketide biosynthetic process"/>
    <property type="evidence" value="ECO:0007669"/>
    <property type="project" value="TreeGrafter"/>
</dbReference>
<name>A0A5P1F2F7_ASPOF</name>
<dbReference type="PANTHER" id="PTHR11877">
    <property type="entry name" value="HYDROXYMETHYLGLUTARYL-COA SYNTHASE"/>
    <property type="match status" value="1"/>
</dbReference>
<dbReference type="Proteomes" id="UP000243459">
    <property type="component" value="Chromosome 4"/>
</dbReference>
<dbReference type="AlphaFoldDB" id="A0A5P1F2F7"/>
<dbReference type="InterPro" id="IPR016039">
    <property type="entry name" value="Thiolase-like"/>
</dbReference>
<dbReference type="Gene3D" id="3.40.47.10">
    <property type="match status" value="1"/>
</dbReference>
<keyword evidence="9" id="KW-1185">Reference proteome</keyword>
<evidence type="ECO:0000256" key="6">
    <source>
        <dbReference type="ARBA" id="ARBA00023315"/>
    </source>
</evidence>
<evidence type="ECO:0000256" key="5">
    <source>
        <dbReference type="ARBA" id="ARBA00023241"/>
    </source>
</evidence>
<dbReference type="InterPro" id="IPR011141">
    <property type="entry name" value="Polyketide_synthase_type-III"/>
</dbReference>
<comment type="function">
    <text evidence="1">The primary product of this enzyme is 4,2',4',6'-tetrahydroxychalcone (also termed naringenin-chalcone or chalcone) which can under specific conditions spontaneously isomerize into naringenin.</text>
</comment>
<evidence type="ECO:0000256" key="1">
    <source>
        <dbReference type="ARBA" id="ARBA00002969"/>
    </source>
</evidence>
<dbReference type="OMA" id="CVTNSDH"/>
<dbReference type="PANTHER" id="PTHR11877:SF14">
    <property type="entry name" value="CHALCONE SYNTHASE"/>
    <property type="match status" value="1"/>
</dbReference>
<keyword evidence="5" id="KW-0284">Flavonoid biosynthesis</keyword>